<evidence type="ECO:0000256" key="2">
    <source>
        <dbReference type="SAM" id="MobiDB-lite"/>
    </source>
</evidence>
<feature type="compositionally biased region" description="Basic and acidic residues" evidence="2">
    <location>
        <begin position="532"/>
        <end position="542"/>
    </location>
</feature>
<feature type="compositionally biased region" description="Basic and acidic residues" evidence="2">
    <location>
        <begin position="503"/>
        <end position="523"/>
    </location>
</feature>
<dbReference type="InterPro" id="IPR042065">
    <property type="entry name" value="E3_ELL-like"/>
</dbReference>
<reference evidence="3" key="1">
    <citation type="journal article" date="2022" name="New Phytol.">
        <title>Evolutionary transition to the ectomycorrhizal habit in the genomes of a hyperdiverse lineage of mushroom-forming fungi.</title>
        <authorList>
            <person name="Looney B."/>
            <person name="Miyauchi S."/>
            <person name="Morin E."/>
            <person name="Drula E."/>
            <person name="Courty P.E."/>
            <person name="Kohler A."/>
            <person name="Kuo A."/>
            <person name="LaButti K."/>
            <person name="Pangilinan J."/>
            <person name="Lipzen A."/>
            <person name="Riley R."/>
            <person name="Andreopoulos W."/>
            <person name="He G."/>
            <person name="Johnson J."/>
            <person name="Nolan M."/>
            <person name="Tritt A."/>
            <person name="Barry K.W."/>
            <person name="Grigoriev I.V."/>
            <person name="Nagy L.G."/>
            <person name="Hibbett D."/>
            <person name="Henrissat B."/>
            <person name="Matheny P.B."/>
            <person name="Labbe J."/>
            <person name="Martin F.M."/>
        </authorList>
    </citation>
    <scope>NUCLEOTIDE SEQUENCE</scope>
    <source>
        <strain evidence="3">BPL690</strain>
    </source>
</reference>
<dbReference type="AlphaFoldDB" id="A0AAD4QPI2"/>
<evidence type="ECO:0008006" key="5">
    <source>
        <dbReference type="Google" id="ProtNLM"/>
    </source>
</evidence>
<feature type="region of interest" description="Disordered" evidence="2">
    <location>
        <begin position="184"/>
        <end position="207"/>
    </location>
</feature>
<dbReference type="EMBL" id="WTXG01000005">
    <property type="protein sequence ID" value="KAI0305652.1"/>
    <property type="molecule type" value="Genomic_DNA"/>
</dbReference>
<accession>A0AAD4QPI2</accession>
<comment type="caution">
    <text evidence="3">The sequence shown here is derived from an EMBL/GenBank/DDBJ whole genome shotgun (WGS) entry which is preliminary data.</text>
</comment>
<evidence type="ECO:0000313" key="3">
    <source>
        <dbReference type="EMBL" id="KAI0305652.1"/>
    </source>
</evidence>
<feature type="compositionally biased region" description="Basic and acidic residues" evidence="2">
    <location>
        <begin position="621"/>
        <end position="640"/>
    </location>
</feature>
<sequence length="881" mass="97313">MPLPIAINGTISLQGSARQGDAPQPLSKRAMIIRMSEETLDALAAYPAHPPLQFEFGDAPGIHIGSTFFPMGGVQESTPHELYLRSALASKINAPLKLYADIAGKYTVERELNGKAESKVHQSTADAQKSKSGGRIVVLKTPLTLASASKAKASNPSKKRKSAVSAPIAATVRLVPHVIRAKNEGSSVPHGQSPPPAPPTSQSGPVSSVMRAQMIHLLAKGSRTKEDVLTQIGGPDASDSLRVQLNELLVTIAERERPNSKTVVPGQAPLYALLPESWKEVRPYEFTGLSDEERRKMWLQARQALYTLGIPESDTAWDYVRTRPGSAATGTSKGGAGSKRTAGIVGAERKKAAGGTSKVPVEAKDEGIRPQSLAARGREDPGPMPRPVKATPKREEEDVPSASRRLPGTSGPKNAARESVPSQSQAQGLPKKAGLTDARSKRDGSSKANGRPGAATPIQPSSSREREQEREKPKYVPKKQREDESDFDREKVKATPASRVKRRKDDASDLESLRDWDGTDAARKAGMKRRKVREDHDDKDRASGTGNVAKRRKVHDEDGPYKPGGGGSGTSKSRERERDRDRESDRGRDKPRDRDPLLVPKRPRDSDRGSPEPSPMPRKSVVRERDRERDSWKREREPDRSPSPPRRIKHEPSPAPPNSHQRQYSPPPRVSTKRTDSPQRDSVKREASPRPRGHSRRDDSPPPSRNPRHNSPPHPPARLRDRDRDHESTINGVSTTRRRRSPIYTSSEDEHHNQPVRRNAPSSVTSSSSSREPARMPAYASHPLPPTTPYPKDREALQARYRKGYRNYIAVYHQWSEERAKIEDALADLGREGSVYSDGDVEMMDEEGLHELANRYAAWTRELEGIRNAYSAVMERMDIAV</sequence>
<feature type="compositionally biased region" description="Basic and acidic residues" evidence="2">
    <location>
        <begin position="572"/>
        <end position="610"/>
    </location>
</feature>
<keyword evidence="1" id="KW-0175">Coiled coil</keyword>
<evidence type="ECO:0000256" key="1">
    <source>
        <dbReference type="SAM" id="Coils"/>
    </source>
</evidence>
<evidence type="ECO:0000313" key="4">
    <source>
        <dbReference type="Proteomes" id="UP001203297"/>
    </source>
</evidence>
<name>A0AAD4QPI2_9AGAM</name>
<gene>
    <name evidence="3" type="ORF">B0F90DRAFT_1087793</name>
</gene>
<protein>
    <recommendedName>
        <fullName evidence="5">RNA polymerase II elongation factor ELL N-terminal domain-containing protein</fullName>
    </recommendedName>
</protein>
<organism evidence="3 4">
    <name type="scientific">Multifurca ochricompacta</name>
    <dbReference type="NCBI Taxonomy" id="376703"/>
    <lineage>
        <taxon>Eukaryota</taxon>
        <taxon>Fungi</taxon>
        <taxon>Dikarya</taxon>
        <taxon>Basidiomycota</taxon>
        <taxon>Agaricomycotina</taxon>
        <taxon>Agaricomycetes</taxon>
        <taxon>Russulales</taxon>
        <taxon>Russulaceae</taxon>
        <taxon>Multifurca</taxon>
    </lineage>
</organism>
<feature type="compositionally biased region" description="Basic and acidic residues" evidence="2">
    <location>
        <begin position="718"/>
        <end position="728"/>
    </location>
</feature>
<feature type="region of interest" description="Disordered" evidence="2">
    <location>
        <begin position="325"/>
        <end position="792"/>
    </location>
</feature>
<dbReference type="Gene3D" id="1.10.10.2670">
    <property type="entry name" value="E3 ubiquitin-protein ligase"/>
    <property type="match status" value="1"/>
</dbReference>
<proteinExistence type="predicted"/>
<feature type="compositionally biased region" description="Basic and acidic residues" evidence="2">
    <location>
        <begin position="673"/>
        <end position="689"/>
    </location>
</feature>
<keyword evidence="4" id="KW-1185">Reference proteome</keyword>
<feature type="compositionally biased region" description="Basic and acidic residues" evidence="2">
    <location>
        <begin position="463"/>
        <end position="493"/>
    </location>
</feature>
<dbReference type="Proteomes" id="UP001203297">
    <property type="component" value="Unassembled WGS sequence"/>
</dbReference>
<feature type="compositionally biased region" description="Pro residues" evidence="2">
    <location>
        <begin position="701"/>
        <end position="716"/>
    </location>
</feature>
<feature type="coiled-coil region" evidence="1">
    <location>
        <begin position="812"/>
        <end position="869"/>
    </location>
</feature>